<keyword evidence="15" id="KW-1185">Reference proteome</keyword>
<dbReference type="Gene3D" id="3.40.30.10">
    <property type="entry name" value="Glutaredoxin"/>
    <property type="match status" value="4"/>
</dbReference>
<dbReference type="CDD" id="cd02981">
    <property type="entry name" value="PDI_b_family"/>
    <property type="match status" value="1"/>
</dbReference>
<evidence type="ECO:0000313" key="15">
    <source>
        <dbReference type="Proteomes" id="UP000504631"/>
    </source>
</evidence>
<dbReference type="PROSITE" id="PS51352">
    <property type="entry name" value="THIOREDOXIN_2"/>
    <property type="match status" value="2"/>
</dbReference>
<evidence type="ECO:0000256" key="12">
    <source>
        <dbReference type="RuleBase" id="RU004208"/>
    </source>
</evidence>
<comment type="catalytic activity">
    <reaction evidence="1 13">
        <text>Catalyzes the rearrangement of -S-S- bonds in proteins.</text>
        <dbReference type="EC" id="5.3.4.1"/>
    </reaction>
</comment>
<keyword evidence="10 11" id="KW-0676">Redox-active center</keyword>
<dbReference type="Pfam" id="PF13848">
    <property type="entry name" value="Thioredoxin_6"/>
    <property type="match status" value="1"/>
</dbReference>
<organism evidence="15 16">
    <name type="scientific">Bombus vosnesenskii</name>
    <dbReference type="NCBI Taxonomy" id="207650"/>
    <lineage>
        <taxon>Eukaryota</taxon>
        <taxon>Metazoa</taxon>
        <taxon>Ecdysozoa</taxon>
        <taxon>Arthropoda</taxon>
        <taxon>Hexapoda</taxon>
        <taxon>Insecta</taxon>
        <taxon>Pterygota</taxon>
        <taxon>Neoptera</taxon>
        <taxon>Endopterygota</taxon>
        <taxon>Hymenoptera</taxon>
        <taxon>Apocrita</taxon>
        <taxon>Aculeata</taxon>
        <taxon>Apoidea</taxon>
        <taxon>Anthophila</taxon>
        <taxon>Apidae</taxon>
        <taxon>Bombus</taxon>
        <taxon>Pyrobombus</taxon>
    </lineage>
</organism>
<feature type="domain" description="Thioredoxin" evidence="14">
    <location>
        <begin position="331"/>
        <end position="472"/>
    </location>
</feature>
<dbReference type="InterPro" id="IPR005788">
    <property type="entry name" value="PDI_thioredoxin-like_dom"/>
</dbReference>
<evidence type="ECO:0000256" key="11">
    <source>
        <dbReference type="PIRSR" id="PIRSR605792-51"/>
    </source>
</evidence>
<protein>
    <recommendedName>
        <fullName evidence="4 13">Protein disulfide-isomerase</fullName>
        <ecNumber evidence="4 13">5.3.4.1</ecNumber>
    </recommendedName>
</protein>
<evidence type="ECO:0000256" key="13">
    <source>
        <dbReference type="RuleBase" id="RU361130"/>
    </source>
</evidence>
<name>A0A6J3KX10_9HYME</name>
<feature type="chain" id="PRO_5027154024" description="Protein disulfide-isomerase" evidence="13">
    <location>
        <begin position="20"/>
        <end position="999"/>
    </location>
</feature>
<dbReference type="FunFam" id="3.40.30.10:FF:000027">
    <property type="entry name" value="protein disulfide-isomerase A2"/>
    <property type="match status" value="1"/>
</dbReference>
<accession>A0A6J3KX10</accession>
<dbReference type="PANTHER" id="PTHR18929">
    <property type="entry name" value="PROTEIN DISULFIDE ISOMERASE"/>
    <property type="match status" value="1"/>
</dbReference>
<evidence type="ECO:0000313" key="16">
    <source>
        <dbReference type="RefSeq" id="XP_033356676.1"/>
    </source>
</evidence>
<evidence type="ECO:0000256" key="8">
    <source>
        <dbReference type="ARBA" id="ARBA00023157"/>
    </source>
</evidence>
<dbReference type="InterPro" id="IPR005792">
    <property type="entry name" value="Prot_disulphide_isomerase"/>
</dbReference>
<feature type="signal peptide" evidence="13">
    <location>
        <begin position="1"/>
        <end position="19"/>
    </location>
</feature>
<comment type="subcellular location">
    <subcellularLocation>
        <location evidence="2">Endoplasmic reticulum lumen</location>
    </subcellularLocation>
</comment>
<keyword evidence="7" id="KW-0256">Endoplasmic reticulum</keyword>
<reference evidence="16" key="1">
    <citation type="submission" date="2025-08" db="UniProtKB">
        <authorList>
            <consortium name="RefSeq"/>
        </authorList>
    </citation>
    <scope>IDENTIFICATION</scope>
    <source>
        <tissue evidence="16">Muscle</tissue>
    </source>
</reference>
<dbReference type="Pfam" id="PF00085">
    <property type="entry name" value="Thioredoxin"/>
    <property type="match status" value="2"/>
</dbReference>
<dbReference type="FunFam" id="3.40.30.10:FF:000042">
    <property type="entry name" value="protein disulfide-isomerase A2"/>
    <property type="match status" value="1"/>
</dbReference>
<evidence type="ECO:0000256" key="3">
    <source>
        <dbReference type="ARBA" id="ARBA00006347"/>
    </source>
</evidence>
<keyword evidence="6" id="KW-0677">Repeat</keyword>
<evidence type="ECO:0000256" key="5">
    <source>
        <dbReference type="ARBA" id="ARBA00022729"/>
    </source>
</evidence>
<keyword evidence="8 11" id="KW-1015">Disulfide bond</keyword>
<dbReference type="AlphaFoldDB" id="A0A6J3KX10"/>
<dbReference type="GeneID" id="117237128"/>
<dbReference type="GO" id="GO:0034976">
    <property type="term" value="P:response to endoplasmic reticulum stress"/>
    <property type="evidence" value="ECO:0007669"/>
    <property type="project" value="TreeGrafter"/>
</dbReference>
<sequence length="999" mass="114731">MKFFALIFTVTCYLTFTFAKIETEDSVLVLTKDNIAEAIGQNDYVLVEFYAPWCGHCKALAPEYAKAAKKLEEGGFSVKLAKVDATVETELAEKHGVRAYPTLKFYRKGSAIDYSGGRQADDIINWVIKKTGPAAKDLPTVEEAKSFIEARNVAIVGFFKDAESDGAKVFLEVANAVDDHVFGISSNEEVFSEYGVEDGKVVLFKKFDEGRSEFNDELDVKKLQNFISIHALPLVVDFNQDTAQKIFSGDIKSHLLVFLSEEAGHFEEYVEKIKEPAKKFRKEVLFVTINADKADHERILEFFGMKKNEVPAMRIIQLEQNMAKYKPENPELSSENVLEFVTAFVEGKLKKHLLTQDLPEDWNKKPVKVLVGTNFHEVAFDKTKNVLVEFYAPWCGHCQQLAPIYEALAEKYKDSEDLVIAKMDATENELEDIRIVNYPTITLYKKETNEAVSYKGERTLQGLSKFIDSDGTYGQAPEEKQQDLKITMEDSFNFSKLTKFLHQTLVLTEEVKNVLKSNCDEAMYCLKPWYTEIHSQQEVNKDICTCVESKDEVQEIAADISRTLIQTQQLREKLSSNITGRKTKYYAYECFQETVGNKKQKKVKSLNISNKDKYSRQGLSGIKLNVEKASIDKGVQNEVTQRDVHMTSKETKNANKQTILHSMKSSESKNFLAINKKNIKNITVVKDINRKMKNDVKSNTSITESKCIKFGQRNSAASTSELICLIRKMSIKSDNCTLPNEYRMKCPLHEDTISQRTCGQNLTLRTIVDSLNTIDIPEEIIKSLRVYHTYLNTECTERSFNEKQQKVLHTFLLEFNKMDEIAQNQLAHKSYIVTALLKFISLFQTLSSKNIGIDVEDIRSLYTKLRSAWKIYEMNEFKNKQIFRNDICKTLHTISNITECMSNGLWNLFYNQNLEGMSKICCMRYTNKDQLLLFFDVMQQVQHIQYYDDLMKIIAEDVLPNMNIVLDCTQLEYVKMYKMIFILYQGLNPKIPILVRTDK</sequence>
<feature type="domain" description="Thioredoxin" evidence="14">
    <location>
        <begin position="7"/>
        <end position="132"/>
    </location>
</feature>
<evidence type="ECO:0000256" key="4">
    <source>
        <dbReference type="ARBA" id="ARBA00012723"/>
    </source>
</evidence>
<gene>
    <name evidence="16" type="primary">LOC117237128</name>
</gene>
<evidence type="ECO:0000256" key="10">
    <source>
        <dbReference type="ARBA" id="ARBA00023284"/>
    </source>
</evidence>
<keyword evidence="5 13" id="KW-0732">Signal</keyword>
<dbReference type="FunFam" id="3.40.30.10:FF:000023">
    <property type="entry name" value="Protein disulfide-isomerase"/>
    <property type="match status" value="1"/>
</dbReference>
<dbReference type="NCBIfam" id="TIGR01126">
    <property type="entry name" value="pdi_dom"/>
    <property type="match status" value="2"/>
</dbReference>
<comment type="similarity">
    <text evidence="3 12">Belongs to the protein disulfide isomerase family.</text>
</comment>
<dbReference type="FunFam" id="3.40.30.10:FF:000030">
    <property type="entry name" value="Protein disulfide-isomerase"/>
    <property type="match status" value="1"/>
</dbReference>
<dbReference type="PROSITE" id="PS00194">
    <property type="entry name" value="THIOREDOXIN_1"/>
    <property type="match status" value="2"/>
</dbReference>
<evidence type="ECO:0000259" key="14">
    <source>
        <dbReference type="PROSITE" id="PS51352"/>
    </source>
</evidence>
<dbReference type="GO" id="GO:0003756">
    <property type="term" value="F:protein disulfide isomerase activity"/>
    <property type="evidence" value="ECO:0007669"/>
    <property type="project" value="UniProtKB-EC"/>
</dbReference>
<dbReference type="SUPFAM" id="SSF52833">
    <property type="entry name" value="Thioredoxin-like"/>
    <property type="match status" value="4"/>
</dbReference>
<evidence type="ECO:0000256" key="9">
    <source>
        <dbReference type="ARBA" id="ARBA00023235"/>
    </source>
</evidence>
<feature type="disulfide bond" description="Redox-active" evidence="11">
    <location>
        <begin position="395"/>
        <end position="398"/>
    </location>
</feature>
<dbReference type="CTD" id="39651"/>
<evidence type="ECO:0000256" key="7">
    <source>
        <dbReference type="ARBA" id="ARBA00022824"/>
    </source>
</evidence>
<dbReference type="PRINTS" id="PR00421">
    <property type="entry name" value="THIOREDOXIN"/>
</dbReference>
<dbReference type="Proteomes" id="UP000504631">
    <property type="component" value="Unplaced"/>
</dbReference>
<dbReference type="InterPro" id="IPR036249">
    <property type="entry name" value="Thioredoxin-like_sf"/>
</dbReference>
<dbReference type="GO" id="GO:0006457">
    <property type="term" value="P:protein folding"/>
    <property type="evidence" value="ECO:0007669"/>
    <property type="project" value="TreeGrafter"/>
</dbReference>
<evidence type="ECO:0000256" key="1">
    <source>
        <dbReference type="ARBA" id="ARBA00001182"/>
    </source>
</evidence>
<dbReference type="InterPro" id="IPR013766">
    <property type="entry name" value="Thioredoxin_domain"/>
</dbReference>
<evidence type="ECO:0000256" key="2">
    <source>
        <dbReference type="ARBA" id="ARBA00004319"/>
    </source>
</evidence>
<dbReference type="EC" id="5.3.4.1" evidence="4 13"/>
<feature type="disulfide bond" description="Redox-active" evidence="11">
    <location>
        <begin position="54"/>
        <end position="57"/>
    </location>
</feature>
<dbReference type="NCBIfam" id="TIGR01130">
    <property type="entry name" value="ER_PDI_fam"/>
    <property type="match status" value="1"/>
</dbReference>
<dbReference type="CDD" id="cd02995">
    <property type="entry name" value="PDI_a_PDI_a'_C"/>
    <property type="match status" value="1"/>
</dbReference>
<dbReference type="GO" id="GO:0005788">
    <property type="term" value="C:endoplasmic reticulum lumen"/>
    <property type="evidence" value="ECO:0007669"/>
    <property type="project" value="UniProtKB-SubCell"/>
</dbReference>
<dbReference type="CDD" id="cd02982">
    <property type="entry name" value="PDI_b'_family"/>
    <property type="match status" value="1"/>
</dbReference>
<dbReference type="InterPro" id="IPR017937">
    <property type="entry name" value="Thioredoxin_CS"/>
</dbReference>
<dbReference type="RefSeq" id="XP_033356676.1">
    <property type="nucleotide sequence ID" value="XM_033500785.1"/>
</dbReference>
<evidence type="ECO:0000256" key="6">
    <source>
        <dbReference type="ARBA" id="ARBA00022737"/>
    </source>
</evidence>
<dbReference type="PANTHER" id="PTHR18929:SF240">
    <property type="entry name" value="PROTEIN DISULFIDE-ISOMERASE"/>
    <property type="match status" value="1"/>
</dbReference>
<proteinExistence type="inferred from homology"/>
<dbReference type="CDD" id="cd02961">
    <property type="entry name" value="PDI_a_family"/>
    <property type="match status" value="1"/>
</dbReference>
<keyword evidence="9 13" id="KW-0413">Isomerase</keyword>